<dbReference type="InterPro" id="IPR001128">
    <property type="entry name" value="Cyt_P450"/>
</dbReference>
<keyword evidence="2" id="KW-0560">Oxidoreductase</keyword>
<organism evidence="3 4">
    <name type="scientific">Pseudonocardia parietis</name>
    <dbReference type="NCBI Taxonomy" id="570936"/>
    <lineage>
        <taxon>Bacteria</taxon>
        <taxon>Bacillati</taxon>
        <taxon>Actinomycetota</taxon>
        <taxon>Actinomycetes</taxon>
        <taxon>Pseudonocardiales</taxon>
        <taxon>Pseudonocardiaceae</taxon>
        <taxon>Pseudonocardia</taxon>
    </lineage>
</organism>
<keyword evidence="2" id="KW-0479">Metal-binding</keyword>
<name>A0ABS4VV13_9PSEU</name>
<dbReference type="CDD" id="cd20625">
    <property type="entry name" value="CYP164-like"/>
    <property type="match status" value="1"/>
</dbReference>
<keyword evidence="2" id="KW-0408">Iron</keyword>
<comment type="caution">
    <text evidence="3">The sequence shown here is derived from an EMBL/GenBank/DDBJ whole genome shotgun (WGS) entry which is preliminary data.</text>
</comment>
<protein>
    <submittedName>
        <fullName evidence="3">Cytochrome P450</fullName>
    </submittedName>
</protein>
<dbReference type="Pfam" id="PF00067">
    <property type="entry name" value="p450"/>
    <property type="match status" value="2"/>
</dbReference>
<proteinExistence type="inferred from homology"/>
<dbReference type="SUPFAM" id="SSF48264">
    <property type="entry name" value="Cytochrome P450"/>
    <property type="match status" value="1"/>
</dbReference>
<dbReference type="RefSeq" id="WP_210027947.1">
    <property type="nucleotide sequence ID" value="NZ_JAGINU010000001.1"/>
</dbReference>
<dbReference type="PROSITE" id="PS00086">
    <property type="entry name" value="CYTOCHROME_P450"/>
    <property type="match status" value="1"/>
</dbReference>
<dbReference type="PANTHER" id="PTHR46696:SF1">
    <property type="entry name" value="CYTOCHROME P450 YJIB-RELATED"/>
    <property type="match status" value="1"/>
</dbReference>
<accession>A0ABS4VV13</accession>
<evidence type="ECO:0000256" key="2">
    <source>
        <dbReference type="RuleBase" id="RU000461"/>
    </source>
</evidence>
<sequence length="413" mass="45587">MTLTATDVAHADLLSPAAVADPYPMLAAMREHDPVHWSERFRSWFVTRFDDVDAALRDARFSSDRITPYRQAKLEGPDTDPGLRAAFGVLEEWMVFKDPPDHTRLRRLLSRSFTPRAVGRIRPRIEELVDELLDTALGRGGDRIDVIGELAYPLTASVIAEMLGVPRSDQQHFKEWSDQITGLVFGGMADSGRHDRGSRGMAELTGYLTDLVAQRGREPADDLLSGLIAARDEHDALTHDEVIATGVLLLFAGHETTTNLIGCGVRAMLRHPDQAALFAADPDLTGSAVEEMLRFDGPAKTVARVMAEDVELRGRLLRRGQRVFLSPSSANRDPEVFADPDRFDITRQQGRQLGFGIGMHYCLGAPLARLETGIAVRRILERLPGPALVEEPSWAPVLLSRGMESFPVRIAAS</sequence>
<keyword evidence="4" id="KW-1185">Reference proteome</keyword>
<dbReference type="InterPro" id="IPR017972">
    <property type="entry name" value="Cyt_P450_CS"/>
</dbReference>
<evidence type="ECO:0000313" key="3">
    <source>
        <dbReference type="EMBL" id="MBP2367777.1"/>
    </source>
</evidence>
<comment type="similarity">
    <text evidence="1 2">Belongs to the cytochrome P450 family.</text>
</comment>
<dbReference type="InterPro" id="IPR036396">
    <property type="entry name" value="Cyt_P450_sf"/>
</dbReference>
<dbReference type="EMBL" id="JAGINU010000001">
    <property type="protein sequence ID" value="MBP2367777.1"/>
    <property type="molecule type" value="Genomic_DNA"/>
</dbReference>
<keyword evidence="2" id="KW-0503">Monooxygenase</keyword>
<reference evidence="3 4" key="1">
    <citation type="submission" date="2021-03" db="EMBL/GenBank/DDBJ databases">
        <title>Sequencing the genomes of 1000 actinobacteria strains.</title>
        <authorList>
            <person name="Klenk H.-P."/>
        </authorList>
    </citation>
    <scope>NUCLEOTIDE SEQUENCE [LARGE SCALE GENOMIC DNA]</scope>
    <source>
        <strain evidence="3 4">DSM 45256</strain>
    </source>
</reference>
<dbReference type="Gene3D" id="1.10.630.10">
    <property type="entry name" value="Cytochrome P450"/>
    <property type="match status" value="1"/>
</dbReference>
<keyword evidence="2" id="KW-0349">Heme</keyword>
<evidence type="ECO:0000313" key="4">
    <source>
        <dbReference type="Proteomes" id="UP001519295"/>
    </source>
</evidence>
<dbReference type="InterPro" id="IPR002397">
    <property type="entry name" value="Cyt_P450_B"/>
</dbReference>
<dbReference type="Proteomes" id="UP001519295">
    <property type="component" value="Unassembled WGS sequence"/>
</dbReference>
<dbReference type="PRINTS" id="PR00359">
    <property type="entry name" value="BP450"/>
</dbReference>
<gene>
    <name evidence="3" type="ORF">JOF36_003473</name>
</gene>
<evidence type="ECO:0000256" key="1">
    <source>
        <dbReference type="ARBA" id="ARBA00010617"/>
    </source>
</evidence>
<dbReference type="PANTHER" id="PTHR46696">
    <property type="entry name" value="P450, PUTATIVE (EUROFUNG)-RELATED"/>
    <property type="match status" value="1"/>
</dbReference>